<protein>
    <submittedName>
        <fullName evidence="1">SepS16A</fullName>
    </submittedName>
</protein>
<dbReference type="Proteomes" id="UP000254502">
    <property type="component" value="Unassembled WGS sequence"/>
</dbReference>
<dbReference type="EMBL" id="UHAQ01000002">
    <property type="protein sequence ID" value="SUK36515.1"/>
    <property type="molecule type" value="Genomic_DNA"/>
</dbReference>
<sequence length="355" mass="41858">MDNRNMINRVFSQKILHQIAIKNKSDVVDEAYDFYIQGPKNINVIQKMKSLYNYLKKSYRNEYFYKNTMLNKLLLGRHSVNTTTALSEMPIGKSIADFILLNGKGVVYEIKTELDKLDRLDNQINDYYEVFNYVVVITNDKHLNKVMARYKDTTVGILVLTSRNTLSEVQKPKENNSLLNTKAMYNFLRKEERKRVIAQNHMDVPTYNDFTEYDVLFDVFKEIPMTKLHNNMISELKKRGNMKEYKDEFLAAPTEIKFLLYFAKMTRKIKINYIIFLRRINMYYPYLRGKQNELFAIKELLEKGLIGDCIQPIIEPIKYTTTFKNTLQYCGEKAFSINLVVNSKLTEEEISNETV</sequence>
<organism evidence="1 2">
    <name type="scientific">Staphylococcus aureus</name>
    <dbReference type="NCBI Taxonomy" id="1280"/>
    <lineage>
        <taxon>Bacteria</taxon>
        <taxon>Bacillati</taxon>
        <taxon>Bacillota</taxon>
        <taxon>Bacilli</taxon>
        <taxon>Bacillales</taxon>
        <taxon>Staphylococcaceae</taxon>
        <taxon>Staphylococcus</taxon>
    </lineage>
</organism>
<dbReference type="AlphaFoldDB" id="A0A380DLT7"/>
<name>A0A380DLT7_STAAU</name>
<proteinExistence type="predicted"/>
<dbReference type="NCBIfam" id="NF033831">
    <property type="entry name" value="sce7725_fam"/>
    <property type="match status" value="1"/>
</dbReference>
<reference evidence="1 2" key="1">
    <citation type="submission" date="2018-06" db="EMBL/GenBank/DDBJ databases">
        <authorList>
            <consortium name="Pathogen Informatics"/>
            <person name="Doyle S."/>
        </authorList>
    </citation>
    <scope>NUCLEOTIDE SEQUENCE [LARGE SCALE GENOMIC DNA]</scope>
    <source>
        <strain evidence="1 2">NCTC5664</strain>
    </source>
</reference>
<dbReference type="NCBIfam" id="NF033832">
    <property type="entry name" value="sce7726_fam"/>
    <property type="match status" value="1"/>
</dbReference>
<accession>A0A380DLT7</accession>
<gene>
    <name evidence="1" type="ORF">NCTC5664_00703</name>
</gene>
<dbReference type="InterPro" id="IPR047729">
    <property type="entry name" value="Sce7726-like"/>
</dbReference>
<dbReference type="InterPro" id="IPR047727">
    <property type="entry name" value="Sce7725-like"/>
</dbReference>
<evidence type="ECO:0000313" key="2">
    <source>
        <dbReference type="Proteomes" id="UP000254502"/>
    </source>
</evidence>
<evidence type="ECO:0000313" key="1">
    <source>
        <dbReference type="EMBL" id="SUK36515.1"/>
    </source>
</evidence>